<feature type="region of interest" description="Disordered" evidence="1">
    <location>
        <begin position="553"/>
        <end position="572"/>
    </location>
</feature>
<dbReference type="OMA" id="SCYPNIW"/>
<dbReference type="RefSeq" id="XP_012333098.1">
    <property type="nucleotide sequence ID" value="XM_012477675.1"/>
</dbReference>
<dbReference type="VEuPathDB" id="PlasmoDB:AK88_00024"/>
<dbReference type="Proteomes" id="UP000054561">
    <property type="component" value="Unassembled WGS sequence"/>
</dbReference>
<gene>
    <name evidence="2" type="ORF">AK88_00024</name>
</gene>
<dbReference type="GeneID" id="24265338"/>
<protein>
    <submittedName>
        <fullName evidence="2">Uncharacterized protein</fullName>
    </submittedName>
</protein>
<accession>A0A0D9QUC7</accession>
<name>A0A0D9QUC7_PLAFR</name>
<evidence type="ECO:0000313" key="3">
    <source>
        <dbReference type="Proteomes" id="UP000054561"/>
    </source>
</evidence>
<dbReference type="AlphaFoldDB" id="A0A0D9QUC7"/>
<proteinExistence type="predicted"/>
<evidence type="ECO:0000256" key="1">
    <source>
        <dbReference type="SAM" id="MobiDB-lite"/>
    </source>
</evidence>
<evidence type="ECO:0000313" key="2">
    <source>
        <dbReference type="EMBL" id="KJP90176.1"/>
    </source>
</evidence>
<dbReference type="EMBL" id="KQ001645">
    <property type="protein sequence ID" value="KJP90176.1"/>
    <property type="molecule type" value="Genomic_DNA"/>
</dbReference>
<organism evidence="2 3">
    <name type="scientific">Plasmodium fragile</name>
    <dbReference type="NCBI Taxonomy" id="5857"/>
    <lineage>
        <taxon>Eukaryota</taxon>
        <taxon>Sar</taxon>
        <taxon>Alveolata</taxon>
        <taxon>Apicomplexa</taxon>
        <taxon>Aconoidasida</taxon>
        <taxon>Haemosporida</taxon>
        <taxon>Plasmodiidae</taxon>
        <taxon>Plasmodium</taxon>
        <taxon>Plasmodium (Plasmodium)</taxon>
    </lineage>
</organism>
<reference evidence="2 3" key="1">
    <citation type="submission" date="2014-03" db="EMBL/GenBank/DDBJ databases">
        <title>The Genome Sequence of Plasmodium fragile nilgiri.</title>
        <authorList>
            <consortium name="The Broad Institute Genomics Platform"/>
            <consortium name="The Broad Institute Genome Sequencing Center for Infectious Disease"/>
            <person name="Neafsey D."/>
            <person name="Duraisingh M."/>
            <person name="Young S.K."/>
            <person name="Zeng Q."/>
            <person name="Gargeya S."/>
            <person name="Abouelleil A."/>
            <person name="Alvarado L."/>
            <person name="Chapman S.B."/>
            <person name="Gainer-Dewar J."/>
            <person name="Goldberg J."/>
            <person name="Griggs A."/>
            <person name="Gujja S."/>
            <person name="Hansen M."/>
            <person name="Howarth C."/>
            <person name="Imamovic A."/>
            <person name="Larimer J."/>
            <person name="Pearson M."/>
            <person name="Poon T.W."/>
            <person name="Priest M."/>
            <person name="Roberts A."/>
            <person name="Saif S."/>
            <person name="Shea T."/>
            <person name="Sykes S."/>
            <person name="Wortman J."/>
            <person name="Nusbaum C."/>
            <person name="Birren B."/>
        </authorList>
    </citation>
    <scope>NUCLEOTIDE SEQUENCE [LARGE SCALE GENOMIC DNA]</scope>
    <source>
        <strain evidence="3">nilgiri</strain>
    </source>
</reference>
<keyword evidence="3" id="KW-1185">Reference proteome</keyword>
<dbReference type="OrthoDB" id="371232at2759"/>
<sequence length="813" mass="94551">MDIQEKLHEVKKLLELQTCKKDESRESLIKLMRELYLAYMLHRTEEQRSIKEKAILRLLLVHVDSENHTSNREKILMVNLIRLIEKDAMELFSCYPNIWKGNNSPFFFYILAAQHVEKNLSTSFFSLLKISNCAYKNMYIALLLFSSKDFETKMRCLKYVFNQCVLMSDGNAHEGKKEVGQVARTISFTEATHYFHFLVEENEPIYVERQMSCFFFSVINDLIRQDYVALLRERKRENDELRLKLLVKGMSKEKSKTKNKYVHDLILYTSSRNILSAYFNNNEDAIMSEHLRGGEQNLGKKQHAEESRKGDCSNGYCLNGEGSKKLSTPKRGSTHCNGAAEEEATLCSTIEKHYDVDFLRGIFLYVKSMINCYYDIFVKEKKGSSVEMRRNYFTCFMNHSITILIHICLLDNNFISSCYELIKDVKKKFEVHMNTSIIVPMAKFILFFSSPEKFFQVSNYLLTHFVMEFKSYLAAVTLFDFIMSNINILHQRKFFFKKFCSILLKTYFFHHHIFKHDLIALLPCLIDENNYKDVFYFLLYAPVLVDLDEVESTGELNSPKGGSRLSPTGSDLRGTHKKAVLIQDLSGLTLHGDTKNKRRMEDIRENMHKYFRAYFETVLMIGAGGDRRGSACGDGTGSCPPWRHELTKIILLRLACPDILIILNKESIKEMLKHISHSVRCNPNLLILLKDEFVQLLQNESSMYYHLVSEKVLQIVAENTKRMNITYGDIEKYYVTLHSFFSGGNYKEVKFWVSLIHAFTNIAVYCHDFAESVLRVYAAFLSRSDVTLMLKHIVTEHVGMIKNVSYAKGEFFS</sequence>